<gene>
    <name evidence="2" type="ORF">WDU93_03120</name>
</gene>
<dbReference type="EMBL" id="JBBDGN010000002">
    <property type="protein sequence ID" value="MEJ1090674.1"/>
    <property type="molecule type" value="Genomic_DNA"/>
</dbReference>
<comment type="caution">
    <text evidence="2">The sequence shown here is derived from an EMBL/GenBank/DDBJ whole genome shotgun (WGS) entry which is preliminary data.</text>
</comment>
<evidence type="ECO:0000256" key="1">
    <source>
        <dbReference type="ARBA" id="ARBA00021948"/>
    </source>
</evidence>
<dbReference type="Proteomes" id="UP001366085">
    <property type="component" value="Unassembled WGS sequence"/>
</dbReference>
<sequence>MASPFDQSTYQVRHEWGAEGIARLAPADVVIVVDALRFSSTMTDAVLTHPEIALDDARVWSSNGADAAGAAQREGAIVLLGCLRNAAAVARAVLAVQERRAARTSVAVIAAGERAPDGTLRFAVEDQLAAGAVIDALTSVGIDHCSPEAAAAATAFRGLRPALRHLFTASGSGRELQIGVASTSRMQERGITPATVAEAAELDSSEVVPELRDGRFTAFV</sequence>
<evidence type="ECO:0000313" key="2">
    <source>
        <dbReference type="EMBL" id="MEJ1090674.1"/>
    </source>
</evidence>
<accession>A0ABU8LH62</accession>
<dbReference type="SUPFAM" id="SSF142823">
    <property type="entry name" value="ComB-like"/>
    <property type="match status" value="1"/>
</dbReference>
<proteinExistence type="predicted"/>
<reference evidence="2 3" key="1">
    <citation type="submission" date="2024-02" db="EMBL/GenBank/DDBJ databases">
        <authorList>
            <person name="Saticioglu I.B."/>
        </authorList>
    </citation>
    <scope>NUCLEOTIDE SEQUENCE [LARGE SCALE GENOMIC DNA]</scope>
    <source>
        <strain evidence="2 3">Mu-43</strain>
    </source>
</reference>
<dbReference type="Gene3D" id="3.90.1560.10">
    <property type="entry name" value="ComB-like"/>
    <property type="match status" value="1"/>
</dbReference>
<organism evidence="2 3">
    <name type="scientific">Microbacterium istanbulense</name>
    <dbReference type="NCBI Taxonomy" id="3122049"/>
    <lineage>
        <taxon>Bacteria</taxon>
        <taxon>Bacillati</taxon>
        <taxon>Actinomycetota</taxon>
        <taxon>Actinomycetes</taxon>
        <taxon>Micrococcales</taxon>
        <taxon>Microbacteriaceae</taxon>
        <taxon>Microbacterium</taxon>
    </lineage>
</organism>
<dbReference type="InterPro" id="IPR036702">
    <property type="entry name" value="ComB-like_sf"/>
</dbReference>
<keyword evidence="3" id="KW-1185">Reference proteome</keyword>
<evidence type="ECO:0000313" key="3">
    <source>
        <dbReference type="Proteomes" id="UP001366085"/>
    </source>
</evidence>
<protein>
    <recommendedName>
        <fullName evidence="1">Probable 2-phosphosulfolactate phosphatase</fullName>
    </recommendedName>
</protein>
<name>A0ABU8LH62_9MICO</name>
<dbReference type="RefSeq" id="WP_337317351.1">
    <property type="nucleotide sequence ID" value="NZ_JBBDGN010000002.1"/>
</dbReference>
<dbReference type="Pfam" id="PF04029">
    <property type="entry name" value="2-ph_phosp"/>
    <property type="match status" value="1"/>
</dbReference>
<dbReference type="InterPro" id="IPR005238">
    <property type="entry name" value="ComB-like"/>
</dbReference>